<dbReference type="EMBL" id="JBANQN010000006">
    <property type="protein sequence ID" value="KAK6787077.1"/>
    <property type="molecule type" value="Genomic_DNA"/>
</dbReference>
<comment type="caution">
    <text evidence="1">The sequence shown here is derived from an EMBL/GenBank/DDBJ whole genome shotgun (WGS) entry which is preliminary data.</text>
</comment>
<reference evidence="1 2" key="1">
    <citation type="submission" date="2024-02" db="EMBL/GenBank/DDBJ databases">
        <title>de novo genome assembly of Solanum bulbocastanum strain 11H21.</title>
        <authorList>
            <person name="Hosaka A.J."/>
        </authorList>
    </citation>
    <scope>NUCLEOTIDE SEQUENCE [LARGE SCALE GENOMIC DNA]</scope>
    <source>
        <tissue evidence="1">Young leaves</tissue>
    </source>
</reference>
<accession>A0AAN8YC50</accession>
<evidence type="ECO:0000313" key="1">
    <source>
        <dbReference type="EMBL" id="KAK6787077.1"/>
    </source>
</evidence>
<sequence length="47" mass="5492">MVRIKVDHCNFGLGDRKCKDECSRQFKNVRDVFCANSETECRCALYC</sequence>
<name>A0AAN8YC50_SOLBU</name>
<dbReference type="Proteomes" id="UP001371456">
    <property type="component" value="Unassembled WGS sequence"/>
</dbReference>
<organism evidence="1 2">
    <name type="scientific">Solanum bulbocastanum</name>
    <name type="common">Wild potato</name>
    <dbReference type="NCBI Taxonomy" id="147425"/>
    <lineage>
        <taxon>Eukaryota</taxon>
        <taxon>Viridiplantae</taxon>
        <taxon>Streptophyta</taxon>
        <taxon>Embryophyta</taxon>
        <taxon>Tracheophyta</taxon>
        <taxon>Spermatophyta</taxon>
        <taxon>Magnoliopsida</taxon>
        <taxon>eudicotyledons</taxon>
        <taxon>Gunneridae</taxon>
        <taxon>Pentapetalae</taxon>
        <taxon>asterids</taxon>
        <taxon>lamiids</taxon>
        <taxon>Solanales</taxon>
        <taxon>Solanaceae</taxon>
        <taxon>Solanoideae</taxon>
        <taxon>Solaneae</taxon>
        <taxon>Solanum</taxon>
    </lineage>
</organism>
<protein>
    <submittedName>
        <fullName evidence="1">Uncharacterized protein</fullName>
    </submittedName>
</protein>
<gene>
    <name evidence="1" type="ORF">RDI58_015602</name>
</gene>
<dbReference type="AlphaFoldDB" id="A0AAN8YC50"/>
<evidence type="ECO:0000313" key="2">
    <source>
        <dbReference type="Proteomes" id="UP001371456"/>
    </source>
</evidence>
<proteinExistence type="predicted"/>
<keyword evidence="2" id="KW-1185">Reference proteome</keyword>